<name>A0A835KZ25_SPOEX</name>
<comment type="similarity">
    <text evidence="2">Belongs to the tyrosinase family.</text>
</comment>
<dbReference type="Gene3D" id="1.20.1370.10">
    <property type="entry name" value="Hemocyanin, N-terminal domain"/>
    <property type="match status" value="1"/>
</dbReference>
<dbReference type="EMBL" id="JACKWZ010000922">
    <property type="protein sequence ID" value="KAF9404638.1"/>
    <property type="molecule type" value="Genomic_DNA"/>
</dbReference>
<dbReference type="SUPFAM" id="SSF48050">
    <property type="entry name" value="Hemocyanin, N-terminal domain"/>
    <property type="match status" value="1"/>
</dbReference>
<evidence type="ECO:0000313" key="12">
    <source>
        <dbReference type="EMBL" id="KAF9404638.1"/>
    </source>
</evidence>
<dbReference type="PROSITE" id="PS00209">
    <property type="entry name" value="HEMOCYANIN_1"/>
    <property type="match status" value="1"/>
</dbReference>
<keyword evidence="6" id="KW-0186">Copper</keyword>
<comment type="caution">
    <text evidence="12">The sequence shown here is derived from an EMBL/GenBank/DDBJ whole genome shotgun (WGS) entry which is preliminary data.</text>
</comment>
<evidence type="ECO:0000256" key="5">
    <source>
        <dbReference type="ARBA" id="ARBA00023002"/>
    </source>
</evidence>
<evidence type="ECO:0000256" key="1">
    <source>
        <dbReference type="ARBA" id="ARBA00001973"/>
    </source>
</evidence>
<gene>
    <name evidence="12" type="ORF">HW555_014241</name>
</gene>
<evidence type="ECO:0000259" key="10">
    <source>
        <dbReference type="Pfam" id="PF00372"/>
    </source>
</evidence>
<evidence type="ECO:0000256" key="6">
    <source>
        <dbReference type="ARBA" id="ARBA00023008"/>
    </source>
</evidence>
<dbReference type="PANTHER" id="PTHR11511">
    <property type="entry name" value="LARVAL STORAGE PROTEIN/PHENOLOXIDASE"/>
    <property type="match status" value="1"/>
</dbReference>
<dbReference type="Pfam" id="PF00372">
    <property type="entry name" value="Hemocyanin_M"/>
    <property type="match status" value="1"/>
</dbReference>
<dbReference type="AlphaFoldDB" id="A0A835KZ25"/>
<accession>A0A835KZ25</accession>
<dbReference type="InterPro" id="IPR005204">
    <property type="entry name" value="Hemocyanin_N"/>
</dbReference>
<dbReference type="EC" id="1.14.18.1" evidence="3"/>
<evidence type="ECO:0000256" key="7">
    <source>
        <dbReference type="ARBA" id="ARBA00023033"/>
    </source>
</evidence>
<dbReference type="GO" id="GO:0006582">
    <property type="term" value="P:melanin metabolic process"/>
    <property type="evidence" value="ECO:0007669"/>
    <property type="project" value="UniProtKB-ARBA"/>
</dbReference>
<dbReference type="GO" id="GO:0046872">
    <property type="term" value="F:metal ion binding"/>
    <property type="evidence" value="ECO:0007669"/>
    <property type="project" value="UniProtKB-KW"/>
</dbReference>
<dbReference type="SUPFAM" id="SSF48056">
    <property type="entry name" value="Di-copper centre-containing domain"/>
    <property type="match status" value="1"/>
</dbReference>
<dbReference type="GO" id="GO:0004503">
    <property type="term" value="F:tyrosinase activity"/>
    <property type="evidence" value="ECO:0007669"/>
    <property type="project" value="UniProtKB-EC"/>
</dbReference>
<feature type="non-terminal residue" evidence="12">
    <location>
        <position position="1"/>
    </location>
</feature>
<evidence type="ECO:0000313" key="13">
    <source>
        <dbReference type="Proteomes" id="UP000648187"/>
    </source>
</evidence>
<dbReference type="PRINTS" id="PR00187">
    <property type="entry name" value="HAEMOCYANIN"/>
</dbReference>
<evidence type="ECO:0000256" key="4">
    <source>
        <dbReference type="ARBA" id="ARBA00022723"/>
    </source>
</evidence>
<proteinExistence type="inferred from homology"/>
<evidence type="ECO:0000259" key="11">
    <source>
        <dbReference type="Pfam" id="PF03722"/>
    </source>
</evidence>
<evidence type="ECO:0000256" key="8">
    <source>
        <dbReference type="ARBA" id="ARBA00048233"/>
    </source>
</evidence>
<dbReference type="PANTHER" id="PTHR11511:SF4">
    <property type="entry name" value="PHENOLOXIDASE 2-RELATED"/>
    <property type="match status" value="1"/>
</dbReference>
<keyword evidence="13" id="KW-1185">Reference proteome</keyword>
<dbReference type="InterPro" id="IPR000896">
    <property type="entry name" value="Hemocyanin/hexamerin_mid_dom"/>
</dbReference>
<keyword evidence="4" id="KW-0479">Metal-binding</keyword>
<sequence length="305" mass="35537">YLKLLFDRPNEPLITPKGDNKAVFQLSEKLLPPEYANNGVELNDRFGDDATEKIPLKTLNSYPAFKKASELPTDADFSLFLPKHQEMATEVIDALMNVPQNQLQDFLSTCVYARANLNPQLFNYCYSVALMHRDDTKNVPIQNFAETFPSKFMDSQVFQRAREVTAVVPQNVPRIPIIIPRDYTATDLEEEHRLAYWREDIGVNLHHWHWHLVYPFTASQRSIVAKDRRGELFFYMHQLIARYERLNNSLKRLDSLTSSRGWPPRQANMSWQDLNRPVDGLNITINDMERWRRNVEEAIATGRVT</sequence>
<protein>
    <recommendedName>
        <fullName evidence="3">tyrosinase</fullName>
        <ecNumber evidence="3">1.14.18.1</ecNumber>
    </recommendedName>
</protein>
<dbReference type="Pfam" id="PF03722">
    <property type="entry name" value="Hemocyanin_N"/>
    <property type="match status" value="1"/>
</dbReference>
<dbReference type="InterPro" id="IPR013788">
    <property type="entry name" value="Hemocyanin/hexamerin"/>
</dbReference>
<comment type="catalytic activity">
    <reaction evidence="8">
        <text>2 L-dopa + O2 = 2 L-dopaquinone + 2 H2O</text>
        <dbReference type="Rhea" id="RHEA:34287"/>
        <dbReference type="ChEBI" id="CHEBI:15377"/>
        <dbReference type="ChEBI" id="CHEBI:15379"/>
        <dbReference type="ChEBI" id="CHEBI:57504"/>
        <dbReference type="ChEBI" id="CHEBI:57924"/>
        <dbReference type="EC" id="1.14.18.1"/>
    </reaction>
</comment>
<evidence type="ECO:0000256" key="2">
    <source>
        <dbReference type="ARBA" id="ARBA00009928"/>
    </source>
</evidence>
<comment type="catalytic activity">
    <reaction evidence="9">
        <text>L-tyrosine + O2 = L-dopaquinone + H2O</text>
        <dbReference type="Rhea" id="RHEA:18117"/>
        <dbReference type="ChEBI" id="CHEBI:15377"/>
        <dbReference type="ChEBI" id="CHEBI:15379"/>
        <dbReference type="ChEBI" id="CHEBI:57924"/>
        <dbReference type="ChEBI" id="CHEBI:58315"/>
        <dbReference type="EC" id="1.14.18.1"/>
    </reaction>
</comment>
<feature type="domain" description="Hemocyanin N-terminal" evidence="11">
    <location>
        <begin position="21"/>
        <end position="138"/>
    </location>
</feature>
<keyword evidence="7" id="KW-0503">Monooxygenase</keyword>
<feature type="domain" description="Hemocyanin middle" evidence="10">
    <location>
        <begin position="146"/>
        <end position="304"/>
    </location>
</feature>
<reference evidence="12" key="1">
    <citation type="submission" date="2020-08" db="EMBL/GenBank/DDBJ databases">
        <title>Spodoptera exigua strain:BAW_Kor-Di-RS1 Genome sequencing and assembly.</title>
        <authorList>
            <person name="Kim J."/>
            <person name="Nam H.Y."/>
            <person name="Kwon M."/>
            <person name="Choi J.H."/>
            <person name="Cho S.R."/>
            <person name="Kim G.-H."/>
        </authorList>
    </citation>
    <scope>NUCLEOTIDE SEQUENCE</scope>
    <source>
        <strain evidence="12">BAW_Kor-Di-RS1</strain>
        <tissue evidence="12">Whole-body</tissue>
    </source>
</reference>
<organism evidence="12 13">
    <name type="scientific">Spodoptera exigua</name>
    <name type="common">Beet armyworm</name>
    <name type="synonym">Noctua fulgens</name>
    <dbReference type="NCBI Taxonomy" id="7107"/>
    <lineage>
        <taxon>Eukaryota</taxon>
        <taxon>Metazoa</taxon>
        <taxon>Ecdysozoa</taxon>
        <taxon>Arthropoda</taxon>
        <taxon>Hexapoda</taxon>
        <taxon>Insecta</taxon>
        <taxon>Pterygota</taxon>
        <taxon>Neoptera</taxon>
        <taxon>Endopterygota</taxon>
        <taxon>Lepidoptera</taxon>
        <taxon>Glossata</taxon>
        <taxon>Ditrysia</taxon>
        <taxon>Noctuoidea</taxon>
        <taxon>Noctuidae</taxon>
        <taxon>Amphipyrinae</taxon>
        <taxon>Spodoptera</taxon>
    </lineage>
</organism>
<feature type="non-terminal residue" evidence="12">
    <location>
        <position position="305"/>
    </location>
</feature>
<comment type="cofactor">
    <cofactor evidence="1">
        <name>Cu(2+)</name>
        <dbReference type="ChEBI" id="CHEBI:29036"/>
    </cofactor>
</comment>
<dbReference type="Proteomes" id="UP000648187">
    <property type="component" value="Unassembled WGS sequence"/>
</dbReference>
<dbReference type="InterPro" id="IPR008922">
    <property type="entry name" value="Di-copper_centre_dom_sf"/>
</dbReference>
<dbReference type="InterPro" id="IPR036697">
    <property type="entry name" value="Hemocyanin_N_sf"/>
</dbReference>
<evidence type="ECO:0000256" key="3">
    <source>
        <dbReference type="ARBA" id="ARBA00011906"/>
    </source>
</evidence>
<dbReference type="Gene3D" id="1.10.1280.10">
    <property type="entry name" value="Di-copper center containing domain from catechol oxidase"/>
    <property type="match status" value="1"/>
</dbReference>
<evidence type="ECO:0000256" key="9">
    <source>
        <dbReference type="ARBA" id="ARBA00048881"/>
    </source>
</evidence>
<keyword evidence="5" id="KW-0560">Oxidoreductase</keyword>